<dbReference type="UniPathway" id="UPA00002">
    <property type="reaction ID" value="UER00468"/>
</dbReference>
<dbReference type="STRING" id="1423715.FD25_GL001685"/>
<dbReference type="SMART" id="SM01133">
    <property type="entry name" value="DeoC"/>
    <property type="match status" value="1"/>
</dbReference>
<name>A0A0R1LLF9_9LACO</name>
<evidence type="ECO:0000256" key="6">
    <source>
        <dbReference type="ARBA" id="ARBA00056337"/>
    </source>
</evidence>
<feature type="active site" description="Schiff-base intermediate with acetaldehyde" evidence="7">
    <location>
        <position position="158"/>
    </location>
</feature>
<dbReference type="GO" id="GO:0009264">
    <property type="term" value="P:deoxyribonucleotide catabolic process"/>
    <property type="evidence" value="ECO:0007669"/>
    <property type="project" value="UniProtKB-UniRule"/>
</dbReference>
<comment type="catalytic activity">
    <reaction evidence="5 7">
        <text>2-deoxy-D-ribose 5-phosphate = D-glyceraldehyde 3-phosphate + acetaldehyde</text>
        <dbReference type="Rhea" id="RHEA:12821"/>
        <dbReference type="ChEBI" id="CHEBI:15343"/>
        <dbReference type="ChEBI" id="CHEBI:59776"/>
        <dbReference type="ChEBI" id="CHEBI:62877"/>
        <dbReference type="EC" id="4.1.2.4"/>
    </reaction>
</comment>
<dbReference type="PANTHER" id="PTHR10889:SF1">
    <property type="entry name" value="DEOXYRIBOSE-PHOSPHATE ALDOLASE"/>
    <property type="match status" value="1"/>
</dbReference>
<dbReference type="AlphaFoldDB" id="A0A0R1LLF9"/>
<dbReference type="InterPro" id="IPR028581">
    <property type="entry name" value="DeoC_typeI"/>
</dbReference>
<dbReference type="NCBIfam" id="TIGR00126">
    <property type="entry name" value="deoC"/>
    <property type="match status" value="1"/>
</dbReference>
<dbReference type="RefSeq" id="WP_057800573.1">
    <property type="nucleotide sequence ID" value="NZ_AZDV01000001.1"/>
</dbReference>
<keyword evidence="3 7" id="KW-0456">Lyase</keyword>
<dbReference type="HAMAP" id="MF_00114">
    <property type="entry name" value="DeoC_type1"/>
    <property type="match status" value="1"/>
</dbReference>
<gene>
    <name evidence="7" type="primary">deoC</name>
    <name evidence="8" type="ORF">FD25_GL001685</name>
</gene>
<dbReference type="GO" id="GO:0006018">
    <property type="term" value="P:2-deoxyribose 1-phosphate catabolic process"/>
    <property type="evidence" value="ECO:0007669"/>
    <property type="project" value="UniProtKB-UniRule"/>
</dbReference>
<evidence type="ECO:0000256" key="5">
    <source>
        <dbReference type="ARBA" id="ARBA00048791"/>
    </source>
</evidence>
<organism evidence="8 9">
    <name type="scientific">Levilactobacillus acidifarinae DSM 19394 = JCM 15949</name>
    <dbReference type="NCBI Taxonomy" id="1423715"/>
    <lineage>
        <taxon>Bacteria</taxon>
        <taxon>Bacillati</taxon>
        <taxon>Bacillota</taxon>
        <taxon>Bacilli</taxon>
        <taxon>Lactobacillales</taxon>
        <taxon>Lactobacillaceae</taxon>
        <taxon>Levilactobacillus</taxon>
    </lineage>
</organism>
<comment type="subcellular location">
    <subcellularLocation>
        <location evidence="7">Cytoplasm</location>
    </subcellularLocation>
</comment>
<evidence type="ECO:0000256" key="4">
    <source>
        <dbReference type="ARBA" id="ARBA00023270"/>
    </source>
</evidence>
<evidence type="ECO:0000313" key="9">
    <source>
        <dbReference type="Proteomes" id="UP000051955"/>
    </source>
</evidence>
<dbReference type="Pfam" id="PF01791">
    <property type="entry name" value="DeoC"/>
    <property type="match status" value="1"/>
</dbReference>
<dbReference type="PIRSF" id="PIRSF001357">
    <property type="entry name" value="DeoC"/>
    <property type="match status" value="1"/>
</dbReference>
<dbReference type="SUPFAM" id="SSF51569">
    <property type="entry name" value="Aldolase"/>
    <property type="match status" value="1"/>
</dbReference>
<feature type="active site" description="Proton donor/acceptor" evidence="7">
    <location>
        <position position="187"/>
    </location>
</feature>
<dbReference type="GO" id="GO:0005737">
    <property type="term" value="C:cytoplasm"/>
    <property type="evidence" value="ECO:0007669"/>
    <property type="project" value="UniProtKB-SubCell"/>
</dbReference>
<dbReference type="Proteomes" id="UP000051955">
    <property type="component" value="Unassembled WGS sequence"/>
</dbReference>
<feature type="active site" description="Proton donor/acceptor" evidence="7">
    <location>
        <position position="94"/>
    </location>
</feature>
<evidence type="ECO:0000313" key="8">
    <source>
        <dbReference type="EMBL" id="KRK96758.1"/>
    </source>
</evidence>
<evidence type="ECO:0000256" key="7">
    <source>
        <dbReference type="HAMAP-Rule" id="MF_00114"/>
    </source>
</evidence>
<evidence type="ECO:0000256" key="1">
    <source>
        <dbReference type="ARBA" id="ARBA00010936"/>
    </source>
</evidence>
<protein>
    <recommendedName>
        <fullName evidence="7">Deoxyribose-phosphate aldolase</fullName>
        <shortName evidence="7">DERA</shortName>
        <ecNumber evidence="7">4.1.2.4</ecNumber>
    </recommendedName>
    <alternativeName>
        <fullName evidence="7">2-deoxy-D-ribose 5-phosphate aldolase</fullName>
    </alternativeName>
    <alternativeName>
        <fullName evidence="7">Phosphodeoxyriboaldolase</fullName>
        <shortName evidence="7">Deoxyriboaldolase</shortName>
    </alternativeName>
</protein>
<comment type="similarity">
    <text evidence="1 7">Belongs to the DeoC/FbaB aldolase family. DeoC type 1 subfamily.</text>
</comment>
<dbReference type="EC" id="4.1.2.4" evidence="7"/>
<dbReference type="InterPro" id="IPR011343">
    <property type="entry name" value="DeoC"/>
</dbReference>
<comment type="function">
    <text evidence="6 7">Catalyzes a reversible aldol reaction between acetaldehyde and D-glyceraldehyde 3-phosphate to generate 2-deoxy-D-ribose 5-phosphate.</text>
</comment>
<evidence type="ECO:0000256" key="2">
    <source>
        <dbReference type="ARBA" id="ARBA00022490"/>
    </source>
</evidence>
<comment type="pathway">
    <text evidence="7">Carbohydrate degradation; 2-deoxy-D-ribose 1-phosphate degradation; D-glyceraldehyde 3-phosphate and acetaldehyde from 2-deoxy-alpha-D-ribose 1-phosphate: step 2/2.</text>
</comment>
<dbReference type="InterPro" id="IPR002915">
    <property type="entry name" value="DeoC/FbaB/LacD_aldolase"/>
</dbReference>
<dbReference type="OrthoDB" id="9778711at2"/>
<dbReference type="FunFam" id="3.20.20.70:FF:000044">
    <property type="entry name" value="Deoxyribose-phosphate aldolase"/>
    <property type="match status" value="1"/>
</dbReference>
<dbReference type="InterPro" id="IPR013785">
    <property type="entry name" value="Aldolase_TIM"/>
</dbReference>
<keyword evidence="2 7" id="KW-0963">Cytoplasm</keyword>
<dbReference type="GO" id="GO:0016052">
    <property type="term" value="P:carbohydrate catabolic process"/>
    <property type="evidence" value="ECO:0007669"/>
    <property type="project" value="TreeGrafter"/>
</dbReference>
<dbReference type="Gene3D" id="3.20.20.70">
    <property type="entry name" value="Aldolase class I"/>
    <property type="match status" value="1"/>
</dbReference>
<evidence type="ECO:0000256" key="3">
    <source>
        <dbReference type="ARBA" id="ARBA00023239"/>
    </source>
</evidence>
<keyword evidence="4 7" id="KW-0704">Schiff base</keyword>
<proteinExistence type="inferred from homology"/>
<sequence length="229" mass="24232">MTLTTEQLAKYIDHTNLKADATEASIRQTCEEAKQFNTASVCVNSYWIPFVAEQLKDSTVNPIAVVGFPLGAMATESEIFEATTAIDQGAEEIDMVLNVGEMKSGNFEVVEEDIEGLANAVHAKGKLLKVILETCLLTKDEIVKACQLSEKAGADFVKTSTGFSTAGAKLDDVKLMRETVGDRLGVKASGGIHSKEEALAMIDAGASRLGVSATVAILTGKPAAKKAGY</sequence>
<keyword evidence="9" id="KW-1185">Reference proteome</keyword>
<accession>A0A0R1LLF9</accession>
<dbReference type="CDD" id="cd00959">
    <property type="entry name" value="DeoC"/>
    <property type="match status" value="1"/>
</dbReference>
<comment type="caution">
    <text evidence="8">The sequence shown here is derived from an EMBL/GenBank/DDBJ whole genome shotgun (WGS) entry which is preliminary data.</text>
</comment>
<dbReference type="EMBL" id="AZDV01000001">
    <property type="protein sequence ID" value="KRK96758.1"/>
    <property type="molecule type" value="Genomic_DNA"/>
</dbReference>
<reference evidence="8 9" key="1">
    <citation type="journal article" date="2015" name="Genome Announc.">
        <title>Expanding the biotechnology potential of lactobacilli through comparative genomics of 213 strains and associated genera.</title>
        <authorList>
            <person name="Sun Z."/>
            <person name="Harris H.M."/>
            <person name="McCann A."/>
            <person name="Guo C."/>
            <person name="Argimon S."/>
            <person name="Zhang W."/>
            <person name="Yang X."/>
            <person name="Jeffery I.B."/>
            <person name="Cooney J.C."/>
            <person name="Kagawa T.F."/>
            <person name="Liu W."/>
            <person name="Song Y."/>
            <person name="Salvetti E."/>
            <person name="Wrobel A."/>
            <person name="Rasinkangas P."/>
            <person name="Parkhill J."/>
            <person name="Rea M.C."/>
            <person name="O'Sullivan O."/>
            <person name="Ritari J."/>
            <person name="Douillard F.P."/>
            <person name="Paul Ross R."/>
            <person name="Yang R."/>
            <person name="Briner A.E."/>
            <person name="Felis G.E."/>
            <person name="de Vos W.M."/>
            <person name="Barrangou R."/>
            <person name="Klaenhammer T.R."/>
            <person name="Caufield P.W."/>
            <person name="Cui Y."/>
            <person name="Zhang H."/>
            <person name="O'Toole P.W."/>
        </authorList>
    </citation>
    <scope>NUCLEOTIDE SEQUENCE [LARGE SCALE GENOMIC DNA]</scope>
    <source>
        <strain evidence="8 9">DSM 19394</strain>
    </source>
</reference>
<dbReference type="PANTHER" id="PTHR10889">
    <property type="entry name" value="DEOXYRIBOSE-PHOSPHATE ALDOLASE"/>
    <property type="match status" value="1"/>
</dbReference>
<dbReference type="PATRIC" id="fig|1423715.3.peg.1730"/>
<dbReference type="GO" id="GO:0004139">
    <property type="term" value="F:deoxyribose-phosphate aldolase activity"/>
    <property type="evidence" value="ECO:0007669"/>
    <property type="project" value="UniProtKB-UniRule"/>
</dbReference>